<proteinExistence type="predicted"/>
<organism evidence="1 2">
    <name type="scientific">Arctium lappa</name>
    <name type="common">Greater burdock</name>
    <name type="synonym">Lappa major</name>
    <dbReference type="NCBI Taxonomy" id="4217"/>
    <lineage>
        <taxon>Eukaryota</taxon>
        <taxon>Viridiplantae</taxon>
        <taxon>Streptophyta</taxon>
        <taxon>Embryophyta</taxon>
        <taxon>Tracheophyta</taxon>
        <taxon>Spermatophyta</taxon>
        <taxon>Magnoliopsida</taxon>
        <taxon>eudicotyledons</taxon>
        <taxon>Gunneridae</taxon>
        <taxon>Pentapetalae</taxon>
        <taxon>asterids</taxon>
        <taxon>campanulids</taxon>
        <taxon>Asterales</taxon>
        <taxon>Asteraceae</taxon>
        <taxon>Carduoideae</taxon>
        <taxon>Cardueae</taxon>
        <taxon>Arctiinae</taxon>
        <taxon>Arctium</taxon>
    </lineage>
</organism>
<sequence length="214" mass="24658">MWMVSENHPAMETPSDMPPEQLKDLAPIMRNRVIYHVENLVPSDVCFFFFEAYRFKPDLQELNSNAEILTAMKRLTSKHGSLFGKEKEVVISLWPFVTLLDPDDNDGPHNKLQDEHEEAKCKANSKPDEMVVRSTTNDEVEFNSKSNEQNSEAHVLNIPIHLWRRLCSFVLESSTSIPCYMQVLSFRSTCGLMEQQKEVADIFINYTMADGINR</sequence>
<reference evidence="2" key="1">
    <citation type="journal article" date="2022" name="Mol. Ecol. Resour.">
        <title>The genomes of chicory, endive, great burdock and yacon provide insights into Asteraceae palaeo-polyploidization history and plant inulin production.</title>
        <authorList>
            <person name="Fan W."/>
            <person name="Wang S."/>
            <person name="Wang H."/>
            <person name="Wang A."/>
            <person name="Jiang F."/>
            <person name="Liu H."/>
            <person name="Zhao H."/>
            <person name="Xu D."/>
            <person name="Zhang Y."/>
        </authorList>
    </citation>
    <scope>NUCLEOTIDE SEQUENCE [LARGE SCALE GENOMIC DNA]</scope>
    <source>
        <strain evidence="2">cv. Niubang</strain>
    </source>
</reference>
<evidence type="ECO:0000313" key="2">
    <source>
        <dbReference type="Proteomes" id="UP001055879"/>
    </source>
</evidence>
<comment type="caution">
    <text evidence="1">The sequence shown here is derived from an EMBL/GenBank/DDBJ whole genome shotgun (WGS) entry which is preliminary data.</text>
</comment>
<keyword evidence="2" id="KW-1185">Reference proteome</keyword>
<reference evidence="1 2" key="2">
    <citation type="journal article" date="2022" name="Mol. Ecol. Resour.">
        <title>The genomes of chicory, endive, great burdock and yacon provide insights into Asteraceae paleo-polyploidization history and plant inulin production.</title>
        <authorList>
            <person name="Fan W."/>
            <person name="Wang S."/>
            <person name="Wang H."/>
            <person name="Wang A."/>
            <person name="Jiang F."/>
            <person name="Liu H."/>
            <person name="Zhao H."/>
            <person name="Xu D."/>
            <person name="Zhang Y."/>
        </authorList>
    </citation>
    <scope>NUCLEOTIDE SEQUENCE [LARGE SCALE GENOMIC DNA]</scope>
    <source>
        <strain evidence="2">cv. Niubang</strain>
    </source>
</reference>
<dbReference type="EMBL" id="CM042052">
    <property type="protein sequence ID" value="KAI3720030.1"/>
    <property type="molecule type" value="Genomic_DNA"/>
</dbReference>
<name>A0ACB9BDK1_ARCLA</name>
<gene>
    <name evidence="1" type="ORF">L6452_20937</name>
</gene>
<dbReference type="Proteomes" id="UP001055879">
    <property type="component" value="Linkage Group LG06"/>
</dbReference>
<evidence type="ECO:0000313" key="1">
    <source>
        <dbReference type="EMBL" id="KAI3720030.1"/>
    </source>
</evidence>
<protein>
    <submittedName>
        <fullName evidence="1">Uncharacterized protein</fullName>
    </submittedName>
</protein>
<accession>A0ACB9BDK1</accession>